<keyword evidence="5 9" id="KW-0812">Transmembrane</keyword>
<evidence type="ECO:0000259" key="10">
    <source>
        <dbReference type="PROSITE" id="PS50850"/>
    </source>
</evidence>
<evidence type="ECO:0000256" key="3">
    <source>
        <dbReference type="ARBA" id="ARBA00022448"/>
    </source>
</evidence>
<dbReference type="NCBIfam" id="TIGR00711">
    <property type="entry name" value="efflux_EmrB"/>
    <property type="match status" value="1"/>
</dbReference>
<keyword evidence="12" id="KW-1185">Reference proteome</keyword>
<evidence type="ECO:0000256" key="6">
    <source>
        <dbReference type="ARBA" id="ARBA00022989"/>
    </source>
</evidence>
<dbReference type="AlphaFoldDB" id="A0A7W9GD58"/>
<dbReference type="PRINTS" id="PR01035">
    <property type="entry name" value="TCRTETA"/>
</dbReference>
<feature type="transmembrane region" description="Helical" evidence="9">
    <location>
        <begin position="48"/>
        <end position="66"/>
    </location>
</feature>
<feature type="transmembrane region" description="Helical" evidence="9">
    <location>
        <begin position="137"/>
        <end position="159"/>
    </location>
</feature>
<dbReference type="PROSITE" id="PS50850">
    <property type="entry name" value="MFS"/>
    <property type="match status" value="1"/>
</dbReference>
<comment type="caution">
    <text evidence="11">The sequence shown here is derived from an EMBL/GenBank/DDBJ whole genome shotgun (WGS) entry which is preliminary data.</text>
</comment>
<feature type="transmembrane region" description="Helical" evidence="9">
    <location>
        <begin position="196"/>
        <end position="218"/>
    </location>
</feature>
<evidence type="ECO:0000256" key="8">
    <source>
        <dbReference type="SAM" id="MobiDB-lite"/>
    </source>
</evidence>
<dbReference type="RefSeq" id="WP_185074872.1">
    <property type="nucleotide sequence ID" value="NZ_JACHMB010000001.1"/>
</dbReference>
<dbReference type="GO" id="GO:0005886">
    <property type="term" value="C:plasma membrane"/>
    <property type="evidence" value="ECO:0007669"/>
    <property type="project" value="UniProtKB-SubCell"/>
</dbReference>
<name>A0A7W9GD58_9ACTN</name>
<accession>A0A7W9GD58</accession>
<sequence length="482" mass="49709">MTLSTTPRRRGTLIAAFSATFIALLDLTIVAVALPAMQTDLHTTITGSQWIVDAFSICLAACMLSGGSLGDRYGRKRWFLIGMALFLAGSLLCALAPTLGYLVAGRAVQGMAAALLVPGALSIIGQAEPDPVRRARLLGYWGMCASAAVLAGPIIGGLLVDGFGWPAIFLVNLPIGAAAILLGRRTIDESADPDHAALDPAGQALGIVTLAILIYAIIETRANGWGSLITIILLALAVAAGTAFVIVEWRQATPMLPVRLLADRRFASVNAASVLLGFGANGAFTLLSLYLQQAQGHSALATGLLLAPMTVAIMPASVLAGRLTASRGPRLPMLLGYALIGASLLGLATLDIGRSLLATGALFVLCGIGQGLAITPAVAAALQLVPRQRSGVASATVNTARQAGSALGIAVLGTILSQSLANADPTTFQRLYGTGMRDVMLTAGTAVLAGALLLALQRGWRPATADTHEPQARQKDRIRHTP</sequence>
<dbReference type="SUPFAM" id="SSF103473">
    <property type="entry name" value="MFS general substrate transporter"/>
    <property type="match status" value="1"/>
</dbReference>
<dbReference type="Pfam" id="PF07690">
    <property type="entry name" value="MFS_1"/>
    <property type="match status" value="1"/>
</dbReference>
<dbReference type="Gene3D" id="1.20.1720.10">
    <property type="entry name" value="Multidrug resistance protein D"/>
    <property type="match status" value="1"/>
</dbReference>
<keyword evidence="4" id="KW-1003">Cell membrane</keyword>
<reference evidence="11 12" key="1">
    <citation type="submission" date="2020-08" db="EMBL/GenBank/DDBJ databases">
        <title>Sequencing the genomes of 1000 actinobacteria strains.</title>
        <authorList>
            <person name="Klenk H.-P."/>
        </authorList>
    </citation>
    <scope>NUCLEOTIDE SEQUENCE [LARGE SCALE GENOMIC DNA]</scope>
    <source>
        <strain evidence="11 12">DSM 45507</strain>
    </source>
</reference>
<feature type="transmembrane region" description="Helical" evidence="9">
    <location>
        <begin position="78"/>
        <end position="101"/>
    </location>
</feature>
<evidence type="ECO:0000256" key="1">
    <source>
        <dbReference type="ARBA" id="ARBA00004651"/>
    </source>
</evidence>
<dbReference type="Gene3D" id="1.20.1250.20">
    <property type="entry name" value="MFS general substrate transporter like domains"/>
    <property type="match status" value="1"/>
</dbReference>
<evidence type="ECO:0000256" key="9">
    <source>
        <dbReference type="SAM" id="Phobius"/>
    </source>
</evidence>
<feature type="transmembrane region" description="Helical" evidence="9">
    <location>
        <begin position="297"/>
        <end position="319"/>
    </location>
</feature>
<feature type="transmembrane region" description="Helical" evidence="9">
    <location>
        <begin position="107"/>
        <end position="125"/>
    </location>
</feature>
<feature type="transmembrane region" description="Helical" evidence="9">
    <location>
        <begin position="268"/>
        <end position="291"/>
    </location>
</feature>
<feature type="transmembrane region" description="Helical" evidence="9">
    <location>
        <begin position="440"/>
        <end position="456"/>
    </location>
</feature>
<dbReference type="GO" id="GO:0022857">
    <property type="term" value="F:transmembrane transporter activity"/>
    <property type="evidence" value="ECO:0007669"/>
    <property type="project" value="InterPro"/>
</dbReference>
<feature type="transmembrane region" description="Helical" evidence="9">
    <location>
        <begin position="224"/>
        <end position="247"/>
    </location>
</feature>
<keyword evidence="6 9" id="KW-1133">Transmembrane helix</keyword>
<proteinExistence type="inferred from homology"/>
<gene>
    <name evidence="11" type="ORF">HD596_008362</name>
</gene>
<dbReference type="PANTHER" id="PTHR42718">
    <property type="entry name" value="MAJOR FACILITATOR SUPERFAMILY MULTIDRUG TRANSPORTER MFSC"/>
    <property type="match status" value="1"/>
</dbReference>
<dbReference type="InterPro" id="IPR036259">
    <property type="entry name" value="MFS_trans_sf"/>
</dbReference>
<feature type="transmembrane region" description="Helical" evidence="9">
    <location>
        <begin position="165"/>
        <end position="184"/>
    </location>
</feature>
<evidence type="ECO:0000256" key="4">
    <source>
        <dbReference type="ARBA" id="ARBA00022475"/>
    </source>
</evidence>
<evidence type="ECO:0000256" key="2">
    <source>
        <dbReference type="ARBA" id="ARBA00008537"/>
    </source>
</evidence>
<feature type="region of interest" description="Disordered" evidence="8">
    <location>
        <begin position="463"/>
        <end position="482"/>
    </location>
</feature>
<organism evidence="11 12">
    <name type="scientific">Nonomuraea jabiensis</name>
    <dbReference type="NCBI Taxonomy" id="882448"/>
    <lineage>
        <taxon>Bacteria</taxon>
        <taxon>Bacillati</taxon>
        <taxon>Actinomycetota</taxon>
        <taxon>Actinomycetes</taxon>
        <taxon>Streptosporangiales</taxon>
        <taxon>Streptosporangiaceae</taxon>
        <taxon>Nonomuraea</taxon>
    </lineage>
</organism>
<dbReference type="CDD" id="cd17321">
    <property type="entry name" value="MFS_MMR_MDR_like"/>
    <property type="match status" value="1"/>
</dbReference>
<dbReference type="InterPro" id="IPR020846">
    <property type="entry name" value="MFS_dom"/>
</dbReference>
<keyword evidence="3" id="KW-0813">Transport</keyword>
<evidence type="ECO:0000313" key="11">
    <source>
        <dbReference type="EMBL" id="MBB5781606.1"/>
    </source>
</evidence>
<protein>
    <submittedName>
        <fullName evidence="11">EmrB/QacA subfamily drug resistance transporter</fullName>
    </submittedName>
</protein>
<feature type="domain" description="Major facilitator superfamily (MFS) profile" evidence="10">
    <location>
        <begin position="12"/>
        <end position="461"/>
    </location>
</feature>
<feature type="transmembrane region" description="Helical" evidence="9">
    <location>
        <begin position="403"/>
        <end position="420"/>
    </location>
</feature>
<feature type="transmembrane region" description="Helical" evidence="9">
    <location>
        <begin position="331"/>
        <end position="350"/>
    </location>
</feature>
<feature type="transmembrane region" description="Helical" evidence="9">
    <location>
        <begin position="356"/>
        <end position="382"/>
    </location>
</feature>
<evidence type="ECO:0000256" key="5">
    <source>
        <dbReference type="ARBA" id="ARBA00022692"/>
    </source>
</evidence>
<dbReference type="PANTHER" id="PTHR42718:SF9">
    <property type="entry name" value="MAJOR FACILITATOR SUPERFAMILY MULTIDRUG TRANSPORTER MFSC"/>
    <property type="match status" value="1"/>
</dbReference>
<dbReference type="Proteomes" id="UP000579153">
    <property type="component" value="Unassembled WGS sequence"/>
</dbReference>
<comment type="subcellular location">
    <subcellularLocation>
        <location evidence="1">Cell membrane</location>
        <topology evidence="1">Multi-pass membrane protein</topology>
    </subcellularLocation>
</comment>
<dbReference type="InterPro" id="IPR001958">
    <property type="entry name" value="Tet-R_TetA/multi-R_MdtG-like"/>
</dbReference>
<feature type="compositionally biased region" description="Basic and acidic residues" evidence="8">
    <location>
        <begin position="466"/>
        <end position="475"/>
    </location>
</feature>
<evidence type="ECO:0000313" key="12">
    <source>
        <dbReference type="Proteomes" id="UP000579153"/>
    </source>
</evidence>
<dbReference type="InterPro" id="IPR011701">
    <property type="entry name" value="MFS"/>
</dbReference>
<evidence type="ECO:0000256" key="7">
    <source>
        <dbReference type="ARBA" id="ARBA00023136"/>
    </source>
</evidence>
<dbReference type="EMBL" id="JACHMB010000001">
    <property type="protein sequence ID" value="MBB5781606.1"/>
    <property type="molecule type" value="Genomic_DNA"/>
</dbReference>
<keyword evidence="7 9" id="KW-0472">Membrane</keyword>
<comment type="similarity">
    <text evidence="2">Belongs to the major facilitator superfamily. EmrB family.</text>
</comment>
<dbReference type="InterPro" id="IPR004638">
    <property type="entry name" value="EmrB-like"/>
</dbReference>
<feature type="transmembrane region" description="Helical" evidence="9">
    <location>
        <begin position="12"/>
        <end position="36"/>
    </location>
</feature>